<gene>
    <name evidence="1" type="ORF">CKO28_05040</name>
</gene>
<name>A0ABS1DB01_9PROT</name>
<evidence type="ECO:0000313" key="1">
    <source>
        <dbReference type="EMBL" id="MBK1667394.1"/>
    </source>
</evidence>
<keyword evidence="2" id="KW-1185">Reference proteome</keyword>
<organism evidence="1 2">
    <name type="scientific">Rhodovibrio sodomensis</name>
    <dbReference type="NCBI Taxonomy" id="1088"/>
    <lineage>
        <taxon>Bacteria</taxon>
        <taxon>Pseudomonadati</taxon>
        <taxon>Pseudomonadota</taxon>
        <taxon>Alphaproteobacteria</taxon>
        <taxon>Rhodospirillales</taxon>
        <taxon>Rhodovibrionaceae</taxon>
        <taxon>Rhodovibrio</taxon>
    </lineage>
</organism>
<sequence>MIIALGAIWMKPKFHLALLEDLREHEEEMLGSASNGAPQKLGEPMDATRLTRWIRALESSIHVGAESEQQAIAWLAGATSVGTAFWGFGDVLALWLREALIHWELVAAPVGAC</sequence>
<accession>A0ABS1DB01</accession>
<reference evidence="1 2" key="1">
    <citation type="journal article" date="2020" name="Microorganisms">
        <title>Osmotic Adaptation and Compatible Solute Biosynthesis of Phototrophic Bacteria as Revealed from Genome Analyses.</title>
        <authorList>
            <person name="Imhoff J.F."/>
            <person name="Rahn T."/>
            <person name="Kunzel S."/>
            <person name="Keller A."/>
            <person name="Neulinger S.C."/>
        </authorList>
    </citation>
    <scope>NUCLEOTIDE SEQUENCE [LARGE SCALE GENOMIC DNA]</scope>
    <source>
        <strain evidence="1 2">DSM 9895</strain>
    </source>
</reference>
<dbReference type="EMBL" id="NRRL01000006">
    <property type="protein sequence ID" value="MBK1667394.1"/>
    <property type="molecule type" value="Genomic_DNA"/>
</dbReference>
<comment type="caution">
    <text evidence="1">The sequence shown here is derived from an EMBL/GenBank/DDBJ whole genome shotgun (WGS) entry which is preliminary data.</text>
</comment>
<evidence type="ECO:0000313" key="2">
    <source>
        <dbReference type="Proteomes" id="UP001296873"/>
    </source>
</evidence>
<protein>
    <submittedName>
        <fullName evidence="1">Uncharacterized protein</fullName>
    </submittedName>
</protein>
<proteinExistence type="predicted"/>
<dbReference type="Proteomes" id="UP001296873">
    <property type="component" value="Unassembled WGS sequence"/>
</dbReference>